<accession>A0ACB0ME50</accession>
<proteinExistence type="predicted"/>
<comment type="caution">
    <text evidence="1">The sequence shown here is derived from an EMBL/GenBank/DDBJ whole genome shotgun (WGS) entry which is preliminary data.</text>
</comment>
<dbReference type="EMBL" id="CASHSV030000823">
    <property type="protein sequence ID" value="CAJ2679691.1"/>
    <property type="molecule type" value="Genomic_DNA"/>
</dbReference>
<dbReference type="Proteomes" id="UP001177021">
    <property type="component" value="Unassembled WGS sequence"/>
</dbReference>
<evidence type="ECO:0000313" key="1">
    <source>
        <dbReference type="EMBL" id="CAJ2679691.1"/>
    </source>
</evidence>
<protein>
    <submittedName>
        <fullName evidence="1">Uncharacterized protein</fullName>
    </submittedName>
</protein>
<organism evidence="1 2">
    <name type="scientific">Trifolium pratense</name>
    <name type="common">Red clover</name>
    <dbReference type="NCBI Taxonomy" id="57577"/>
    <lineage>
        <taxon>Eukaryota</taxon>
        <taxon>Viridiplantae</taxon>
        <taxon>Streptophyta</taxon>
        <taxon>Embryophyta</taxon>
        <taxon>Tracheophyta</taxon>
        <taxon>Spermatophyta</taxon>
        <taxon>Magnoliopsida</taxon>
        <taxon>eudicotyledons</taxon>
        <taxon>Gunneridae</taxon>
        <taxon>Pentapetalae</taxon>
        <taxon>rosids</taxon>
        <taxon>fabids</taxon>
        <taxon>Fabales</taxon>
        <taxon>Fabaceae</taxon>
        <taxon>Papilionoideae</taxon>
        <taxon>50 kb inversion clade</taxon>
        <taxon>NPAAA clade</taxon>
        <taxon>Hologalegina</taxon>
        <taxon>IRL clade</taxon>
        <taxon>Trifolieae</taxon>
        <taxon>Trifolium</taxon>
    </lineage>
</organism>
<reference evidence="1" key="1">
    <citation type="submission" date="2023-10" db="EMBL/GenBank/DDBJ databases">
        <authorList>
            <person name="Rodriguez Cubillos JULIANA M."/>
            <person name="De Vega J."/>
        </authorList>
    </citation>
    <scope>NUCLEOTIDE SEQUENCE</scope>
</reference>
<gene>
    <name evidence="1" type="ORF">MILVUS5_LOCUS41732</name>
</gene>
<evidence type="ECO:0000313" key="2">
    <source>
        <dbReference type="Proteomes" id="UP001177021"/>
    </source>
</evidence>
<keyword evidence="2" id="KW-1185">Reference proteome</keyword>
<name>A0ACB0ME50_TRIPR</name>
<sequence length="157" mass="16990">MFYFAGCSGGVAGLRVAKDIAENNPGNRVLLATSKTTIIGFKPPSVDSPYDLVGVAPLEMNKKYNKLFCAVHLGEPAILNHVEKRLELLPGKLNASRKALMDYVNASSNTIVYVLEYMLEEDKKIRKAGGGDSEWGLILAFGPGITFEGILARNLCA</sequence>